<dbReference type="InterPro" id="IPR038905">
    <property type="entry name" value="ARMC2"/>
</dbReference>
<keyword evidence="2" id="KW-1185">Reference proteome</keyword>
<dbReference type="InterPro" id="IPR000225">
    <property type="entry name" value="Armadillo"/>
</dbReference>
<dbReference type="RefSeq" id="XP_023171940.2">
    <property type="nucleotide sequence ID" value="XM_023316172.2"/>
</dbReference>
<protein>
    <submittedName>
        <fullName evidence="3">Armadillo repeat-containing protein 2</fullName>
    </submittedName>
</protein>
<organism evidence="2 3">
    <name type="scientific">Drosophila hydei</name>
    <name type="common">Fruit fly</name>
    <dbReference type="NCBI Taxonomy" id="7224"/>
    <lineage>
        <taxon>Eukaryota</taxon>
        <taxon>Metazoa</taxon>
        <taxon>Ecdysozoa</taxon>
        <taxon>Arthropoda</taxon>
        <taxon>Hexapoda</taxon>
        <taxon>Insecta</taxon>
        <taxon>Pterygota</taxon>
        <taxon>Neoptera</taxon>
        <taxon>Endopterygota</taxon>
        <taxon>Diptera</taxon>
        <taxon>Brachycera</taxon>
        <taxon>Muscomorpha</taxon>
        <taxon>Ephydroidea</taxon>
        <taxon>Drosophilidae</taxon>
        <taxon>Drosophila</taxon>
    </lineage>
</organism>
<dbReference type="PANTHER" id="PTHR21356">
    <property type="entry name" value="ARMADILLO REPEAT CONTAINING 2"/>
    <property type="match status" value="1"/>
</dbReference>
<reference evidence="3" key="1">
    <citation type="submission" date="2025-08" db="UniProtKB">
        <authorList>
            <consortium name="RefSeq"/>
        </authorList>
    </citation>
    <scope>IDENTIFICATION</scope>
    <source>
        <strain evidence="3">15085-1641.00</strain>
        <tissue evidence="3">Whole body</tissue>
    </source>
</reference>
<feature type="compositionally biased region" description="Acidic residues" evidence="1">
    <location>
        <begin position="890"/>
        <end position="904"/>
    </location>
</feature>
<feature type="region of interest" description="Disordered" evidence="1">
    <location>
        <begin position="1"/>
        <end position="58"/>
    </location>
</feature>
<accession>A0A6J1M518</accession>
<dbReference type="AlphaFoldDB" id="A0A6J1M518"/>
<dbReference type="GO" id="GO:0044782">
    <property type="term" value="P:cilium organization"/>
    <property type="evidence" value="ECO:0007669"/>
    <property type="project" value="TreeGrafter"/>
</dbReference>
<dbReference type="InterPro" id="IPR016024">
    <property type="entry name" value="ARM-type_fold"/>
</dbReference>
<dbReference type="GO" id="GO:0009653">
    <property type="term" value="P:anatomical structure morphogenesis"/>
    <property type="evidence" value="ECO:0007669"/>
    <property type="project" value="UniProtKB-ARBA"/>
</dbReference>
<evidence type="ECO:0000313" key="2">
    <source>
        <dbReference type="Proteomes" id="UP000504633"/>
    </source>
</evidence>
<dbReference type="GeneID" id="111600177"/>
<feature type="region of interest" description="Disordered" evidence="1">
    <location>
        <begin position="881"/>
        <end position="904"/>
    </location>
</feature>
<proteinExistence type="predicted"/>
<evidence type="ECO:0000256" key="1">
    <source>
        <dbReference type="SAM" id="MobiDB-lite"/>
    </source>
</evidence>
<feature type="region of interest" description="Disordered" evidence="1">
    <location>
        <begin position="820"/>
        <end position="857"/>
    </location>
</feature>
<evidence type="ECO:0000313" key="3">
    <source>
        <dbReference type="RefSeq" id="XP_023171940.2"/>
    </source>
</evidence>
<dbReference type="SUPFAM" id="SSF48371">
    <property type="entry name" value="ARM repeat"/>
    <property type="match status" value="2"/>
</dbReference>
<gene>
    <name evidence="3" type="primary">LOC111600177</name>
</gene>
<dbReference type="InterPro" id="IPR011989">
    <property type="entry name" value="ARM-like"/>
</dbReference>
<dbReference type="KEGG" id="dhe:111600177"/>
<dbReference type="OrthoDB" id="247006at2759"/>
<feature type="compositionally biased region" description="Low complexity" evidence="1">
    <location>
        <begin position="15"/>
        <end position="33"/>
    </location>
</feature>
<dbReference type="OMA" id="EACIYAY"/>
<dbReference type="PANTHER" id="PTHR21356:SF1">
    <property type="entry name" value="ARMADILLO REPEAT-CONTAINING PROTEIN 2"/>
    <property type="match status" value="1"/>
</dbReference>
<dbReference type="Proteomes" id="UP000504633">
    <property type="component" value="Unplaced"/>
</dbReference>
<dbReference type="Gene3D" id="1.25.10.10">
    <property type="entry name" value="Leucine-rich Repeat Variant"/>
    <property type="match status" value="2"/>
</dbReference>
<dbReference type="SMART" id="SM00185">
    <property type="entry name" value="ARM"/>
    <property type="match status" value="4"/>
</dbReference>
<feature type="compositionally biased region" description="Basic and acidic residues" evidence="1">
    <location>
        <begin position="34"/>
        <end position="48"/>
    </location>
</feature>
<sequence length="904" mass="98286">MSLLLKRRSRSETRAQPTPAAAAAATEAPTNKQETTRKEQQQKDKEPTIQHLGLGMGMGRRKTSAELISEAKLYLGDLSTATAAAAAPMTAAGGARLVSTRRPITPREPGRVLYGKVALAGRPPSAFSMRYLQNENHKPLTPPTPAAGTELLLNRRNVDAKPRQLPALPGAAADTARPPTRNGALLGQCSSEMLIEMLKQHAGLKDCSDETVQHINAILLELYTRVHKQERNFKRAFILGGLYGLVECTSPRILLAVARVVLALRVTGSNLTGACKLIFKVARHEQHDVLFHENDVLELLIDGLGHASPLDDPEACIYAYGCIRFLTASNAQERDDALNRNWAAGLEELTSPPTHAAIAAATALSTSSAPDTRKLNGQQTLVSRLARHGAVELMILHLQMLNEAGATRRLSGPPLHTLYQLSAALRALADVAQQQQRLQLQLQLACPHLIRAAEVSMGELEVQANVVRTLSVLSEDVECCETLLNYAARIGLLLGPYSKGGKCSERLLAVLSRLGYMLGNILAKHESARVQYYHNDVAMEYLLNVLQELSERPLASEALLDAQIKLIRVVANMSVNADVGAGLGNVHALGAVLFRLLQNTTVALDTKSTESAQPAELLELLHATLGALHNLCFYQDNQTTTPAAATTATPVPTPTPAAGSLQSLIAELSTALAATLKRCQSQYVPTKVELARVLGNLTRNELARRCFCAAGGLPLIVQQLTRQANGRDYELRTCAIGVLVNLLGDGEQRAPFLQLRGAELLALLLRGALEQEDWFLANIVCQAMWNLLIDAQCATALCHSGSILDEVSDLLADYLDEERLTTGDEANDDDPEQEQQPGKERQPEPDTDLEPEAAPDALWEDFALVATDLLERIQNNFDKQQRQATHIDNDDNDNDNDDVFIDKM</sequence>
<name>A0A6J1M518_DROHY</name>